<name>R7S501_PUNST</name>
<evidence type="ECO:0000313" key="4">
    <source>
        <dbReference type="Proteomes" id="UP000054196"/>
    </source>
</evidence>
<dbReference type="KEGG" id="psq:PUNSTDRAFT_146574"/>
<evidence type="ECO:0000313" key="3">
    <source>
        <dbReference type="EMBL" id="EIN04361.1"/>
    </source>
</evidence>
<feature type="compositionally biased region" description="Polar residues" evidence="1">
    <location>
        <begin position="25"/>
        <end position="71"/>
    </location>
</feature>
<protein>
    <submittedName>
        <fullName evidence="3">Uncharacterized protein</fullName>
    </submittedName>
</protein>
<sequence>MKIRDMQTRRRVTMSLRHIIGECHSTATMAPSRQRHGLSSNASDSTIRASTSTPQHPVRQSSVRASTSTPLQHHLRDNSVRGSTFTSQQFPTRDSTARLSRSTLRVGPRLRGQSVDEGTPATSRAASPLRFFQSLTGLHRAQSRSDEPFVPVDPFQLRLSLRIRPLRNPSSVIDVQHPPVADEEGYNFECNDTIVCCLPIPCTSRRASVDVPKSTRTAPLGQVAETILRIVYLHVLLRLPALYFTRVARIFEDAEVSKKEVQGMIDVAGTSRFGTWDRRDAAVVQGALRTNAEREERERLDVERQREGHGPQPPSKGRHGRHARVESVPIATEGSQENTMPVSPTLAKFKHSWETFVDSLQKEWKTLNVVSALLLSAILTMFQIEDAAEDPVTRTAALFSLICAIMSLSFGCIFTLRFGTMRSMYKASRWAEEAQKTKTAIFWNVWVLLGMPAIWLAWSVIAFVTSIMAFLWRTGSTRDPDDRPKLSPQQVLGPRIALTVLFGIGMLYFSLCIITFRSYGSMDDIRTAAANARRDGDDIRRRTEDRRQRQAGQDGRPNAGSRPDAQERLADPEKNRDSRAAMHGSREADELGLASMGAPSPAIPGRVRDEVDLEKGAGRAPLVQTYDMGA</sequence>
<dbReference type="RefSeq" id="XP_007388504.1">
    <property type="nucleotide sequence ID" value="XM_007388442.1"/>
</dbReference>
<keyword evidence="2" id="KW-1133">Transmembrane helix</keyword>
<feature type="transmembrane region" description="Helical" evidence="2">
    <location>
        <begin position="440"/>
        <end position="472"/>
    </location>
</feature>
<gene>
    <name evidence="3" type="ORF">PUNSTDRAFT_146574</name>
</gene>
<keyword evidence="2" id="KW-0812">Transmembrane</keyword>
<feature type="transmembrane region" description="Helical" evidence="2">
    <location>
        <begin position="492"/>
        <end position="516"/>
    </location>
</feature>
<evidence type="ECO:0000256" key="1">
    <source>
        <dbReference type="SAM" id="MobiDB-lite"/>
    </source>
</evidence>
<dbReference type="eggNOG" id="ENOG502SMR7">
    <property type="taxonomic scope" value="Eukaryota"/>
</dbReference>
<feature type="transmembrane region" description="Helical" evidence="2">
    <location>
        <begin position="366"/>
        <end position="384"/>
    </location>
</feature>
<feature type="compositionally biased region" description="Basic and acidic residues" evidence="1">
    <location>
        <begin position="606"/>
        <end position="617"/>
    </location>
</feature>
<feature type="region of interest" description="Disordered" evidence="1">
    <location>
        <begin position="25"/>
        <end position="127"/>
    </location>
</feature>
<dbReference type="Proteomes" id="UP000054196">
    <property type="component" value="Unassembled WGS sequence"/>
</dbReference>
<dbReference type="AlphaFoldDB" id="R7S501"/>
<reference evidence="4" key="1">
    <citation type="journal article" date="2012" name="Science">
        <title>The Paleozoic origin of enzymatic lignin decomposition reconstructed from 31 fungal genomes.</title>
        <authorList>
            <person name="Floudas D."/>
            <person name="Binder M."/>
            <person name="Riley R."/>
            <person name="Barry K."/>
            <person name="Blanchette R.A."/>
            <person name="Henrissat B."/>
            <person name="Martinez A.T."/>
            <person name="Otillar R."/>
            <person name="Spatafora J.W."/>
            <person name="Yadav J.S."/>
            <person name="Aerts A."/>
            <person name="Benoit I."/>
            <person name="Boyd A."/>
            <person name="Carlson A."/>
            <person name="Copeland A."/>
            <person name="Coutinho P.M."/>
            <person name="de Vries R.P."/>
            <person name="Ferreira P."/>
            <person name="Findley K."/>
            <person name="Foster B."/>
            <person name="Gaskell J."/>
            <person name="Glotzer D."/>
            <person name="Gorecki P."/>
            <person name="Heitman J."/>
            <person name="Hesse C."/>
            <person name="Hori C."/>
            <person name="Igarashi K."/>
            <person name="Jurgens J.A."/>
            <person name="Kallen N."/>
            <person name="Kersten P."/>
            <person name="Kohler A."/>
            <person name="Kuees U."/>
            <person name="Kumar T.K.A."/>
            <person name="Kuo A."/>
            <person name="LaButti K."/>
            <person name="Larrondo L.F."/>
            <person name="Lindquist E."/>
            <person name="Ling A."/>
            <person name="Lombard V."/>
            <person name="Lucas S."/>
            <person name="Lundell T."/>
            <person name="Martin R."/>
            <person name="McLaughlin D.J."/>
            <person name="Morgenstern I."/>
            <person name="Morin E."/>
            <person name="Murat C."/>
            <person name="Nagy L.G."/>
            <person name="Nolan M."/>
            <person name="Ohm R.A."/>
            <person name="Patyshakuliyeva A."/>
            <person name="Rokas A."/>
            <person name="Ruiz-Duenas F.J."/>
            <person name="Sabat G."/>
            <person name="Salamov A."/>
            <person name="Samejima M."/>
            <person name="Schmutz J."/>
            <person name="Slot J.C."/>
            <person name="St John F."/>
            <person name="Stenlid J."/>
            <person name="Sun H."/>
            <person name="Sun S."/>
            <person name="Syed K."/>
            <person name="Tsang A."/>
            <person name="Wiebenga A."/>
            <person name="Young D."/>
            <person name="Pisabarro A."/>
            <person name="Eastwood D.C."/>
            <person name="Martin F."/>
            <person name="Cullen D."/>
            <person name="Grigoriev I.V."/>
            <person name="Hibbett D.S."/>
        </authorList>
    </citation>
    <scope>NUCLEOTIDE SEQUENCE [LARGE SCALE GENOMIC DNA]</scope>
    <source>
        <strain evidence="4">HHB-11173 SS5</strain>
    </source>
</reference>
<keyword evidence="4" id="KW-1185">Reference proteome</keyword>
<feature type="compositionally biased region" description="Basic and acidic residues" evidence="1">
    <location>
        <begin position="564"/>
        <end position="589"/>
    </location>
</feature>
<feature type="region of interest" description="Disordered" evidence="1">
    <location>
        <begin position="288"/>
        <end position="341"/>
    </location>
</feature>
<feature type="compositionally biased region" description="Basic and acidic residues" evidence="1">
    <location>
        <begin position="532"/>
        <end position="548"/>
    </location>
</feature>
<organism evidence="3 4">
    <name type="scientific">Punctularia strigosozonata (strain HHB-11173)</name>
    <name type="common">White-rot fungus</name>
    <dbReference type="NCBI Taxonomy" id="741275"/>
    <lineage>
        <taxon>Eukaryota</taxon>
        <taxon>Fungi</taxon>
        <taxon>Dikarya</taxon>
        <taxon>Basidiomycota</taxon>
        <taxon>Agaricomycotina</taxon>
        <taxon>Agaricomycetes</taxon>
        <taxon>Corticiales</taxon>
        <taxon>Punctulariaceae</taxon>
        <taxon>Punctularia</taxon>
    </lineage>
</organism>
<proteinExistence type="predicted"/>
<dbReference type="OrthoDB" id="3062801at2759"/>
<feature type="compositionally biased region" description="Polar residues" evidence="1">
    <location>
        <begin position="80"/>
        <end position="103"/>
    </location>
</feature>
<feature type="transmembrane region" description="Helical" evidence="2">
    <location>
        <begin position="396"/>
        <end position="419"/>
    </location>
</feature>
<dbReference type="EMBL" id="JH687555">
    <property type="protein sequence ID" value="EIN04361.1"/>
    <property type="molecule type" value="Genomic_DNA"/>
</dbReference>
<keyword evidence="2" id="KW-0472">Membrane</keyword>
<accession>R7S501</accession>
<feature type="compositionally biased region" description="Basic and acidic residues" evidence="1">
    <location>
        <begin position="291"/>
        <end position="309"/>
    </location>
</feature>
<dbReference type="GeneID" id="18881679"/>
<evidence type="ECO:0000256" key="2">
    <source>
        <dbReference type="SAM" id="Phobius"/>
    </source>
</evidence>
<dbReference type="HOGENOM" id="CLU_020877_0_0_1"/>
<feature type="region of interest" description="Disordered" evidence="1">
    <location>
        <begin position="531"/>
        <end position="630"/>
    </location>
</feature>